<dbReference type="PRINTS" id="PR00081">
    <property type="entry name" value="GDHRDH"/>
</dbReference>
<dbReference type="Gene3D" id="3.40.50.720">
    <property type="entry name" value="NAD(P)-binding Rossmann-like Domain"/>
    <property type="match status" value="1"/>
</dbReference>
<dbReference type="FunFam" id="3.40.50.720:FF:000084">
    <property type="entry name" value="Short-chain dehydrogenase reductase"/>
    <property type="match status" value="1"/>
</dbReference>
<evidence type="ECO:0000259" key="2">
    <source>
        <dbReference type="SMART" id="SM00822"/>
    </source>
</evidence>
<proteinExistence type="evidence at transcript level"/>
<dbReference type="PANTHER" id="PTHR43975">
    <property type="entry name" value="ZGC:101858"/>
    <property type="match status" value="1"/>
</dbReference>
<dbReference type="AlphaFoldDB" id="J3JT59"/>
<dbReference type="InterPro" id="IPR020904">
    <property type="entry name" value="Sc_DH/Rdtase_CS"/>
</dbReference>
<dbReference type="InterPro" id="IPR036291">
    <property type="entry name" value="NAD(P)-bd_dom_sf"/>
</dbReference>
<dbReference type="EMBL" id="BT126415">
    <property type="protein sequence ID" value="AEE61379.1"/>
    <property type="molecule type" value="mRNA"/>
</dbReference>
<sequence>MGDNMQFIGKVVLITGASSGIGAATAQHFAKLGASLALTGRNKDNLQKVATECSKIGAKKEPLLLIAELTNEDQTKAIVDDTVIHFGKLDVLVNNAGIIETGSIENTNLAQYDRLMNTNVRSVYQLTNLAVPHLIATKGNVVNVSSVNGIRAFSGVLAYCMSKAAVDQFTRCTALELAPKQVRVNAVNPGVVLTELQKRGGMNQEQYEAFLKRSQETHALGRPGNPEEVAKTIAFLASDSASFITGASLPVDGGRHAMCPR</sequence>
<evidence type="ECO:0000313" key="5">
    <source>
        <dbReference type="Proteomes" id="UP000030742"/>
    </source>
</evidence>
<dbReference type="GO" id="GO:0006629">
    <property type="term" value="P:lipid metabolic process"/>
    <property type="evidence" value="ECO:0007669"/>
    <property type="project" value="UniProtKB-ARBA"/>
</dbReference>
<dbReference type="InterPro" id="IPR057326">
    <property type="entry name" value="KR_dom"/>
</dbReference>
<dbReference type="SUPFAM" id="SSF51735">
    <property type="entry name" value="NAD(P)-binding Rossmann-fold domains"/>
    <property type="match status" value="1"/>
</dbReference>
<accession>J3JT59</accession>
<organism evidence="3">
    <name type="scientific">Dendroctonus ponderosae</name>
    <name type="common">Mountain pine beetle</name>
    <dbReference type="NCBI Taxonomy" id="77166"/>
    <lineage>
        <taxon>Eukaryota</taxon>
        <taxon>Metazoa</taxon>
        <taxon>Ecdysozoa</taxon>
        <taxon>Arthropoda</taxon>
        <taxon>Hexapoda</taxon>
        <taxon>Insecta</taxon>
        <taxon>Pterygota</taxon>
        <taxon>Neoptera</taxon>
        <taxon>Endopterygota</taxon>
        <taxon>Coleoptera</taxon>
        <taxon>Polyphaga</taxon>
        <taxon>Cucujiformia</taxon>
        <taxon>Curculionidae</taxon>
        <taxon>Scolytinae</taxon>
        <taxon>Dendroctonus</taxon>
    </lineage>
</organism>
<dbReference type="STRING" id="77166.J3JT59"/>
<dbReference type="PANTHER" id="PTHR43975:SF2">
    <property type="entry name" value="EG:BACR7A4.14 PROTEIN-RELATED"/>
    <property type="match status" value="1"/>
</dbReference>
<dbReference type="NCBIfam" id="NF005559">
    <property type="entry name" value="PRK07231.1"/>
    <property type="match status" value="1"/>
</dbReference>
<dbReference type="GO" id="GO:0016491">
    <property type="term" value="F:oxidoreductase activity"/>
    <property type="evidence" value="ECO:0007669"/>
    <property type="project" value="UniProtKB-KW"/>
</dbReference>
<dbReference type="PROSITE" id="PS00061">
    <property type="entry name" value="ADH_SHORT"/>
    <property type="match status" value="1"/>
</dbReference>
<keyword evidence="1" id="KW-0560">Oxidoreductase</keyword>
<dbReference type="Proteomes" id="UP000030742">
    <property type="component" value="Unassembled WGS sequence"/>
</dbReference>
<evidence type="ECO:0000256" key="1">
    <source>
        <dbReference type="ARBA" id="ARBA00023002"/>
    </source>
</evidence>
<dbReference type="PRINTS" id="PR00080">
    <property type="entry name" value="SDRFAMILY"/>
</dbReference>
<dbReference type="InterPro" id="IPR002347">
    <property type="entry name" value="SDR_fam"/>
</dbReference>
<dbReference type="OrthoDB" id="47007at2759"/>
<feature type="domain" description="Ketoreductase" evidence="2">
    <location>
        <begin position="10"/>
        <end position="195"/>
    </location>
</feature>
<protein>
    <recommendedName>
        <fullName evidence="2">Ketoreductase domain-containing protein</fullName>
    </recommendedName>
</protein>
<reference evidence="4 5" key="2">
    <citation type="journal article" date="2013" name="Genome Biol.">
        <title>Draft genome of the mountain pine beetle, Dendroctonus ponderosae Hopkins, a major forest pest.</title>
        <authorList>
            <person name="Keeling C.I."/>
            <person name="Yuen M.M."/>
            <person name="Liao N.Y."/>
            <person name="Docking T.R."/>
            <person name="Chan S.K."/>
            <person name="Taylor G.A."/>
            <person name="Palmquist D.L."/>
            <person name="Jackman S.D."/>
            <person name="Nguyen A."/>
            <person name="Li M."/>
            <person name="Henderson H."/>
            <person name="Janes J.K."/>
            <person name="Zhao Y."/>
            <person name="Pandoh P."/>
            <person name="Moore R."/>
            <person name="Sperling F.A."/>
            <person name="Huber D.P."/>
            <person name="Birol I."/>
            <person name="Jones S.J."/>
            <person name="Bohlmann J."/>
        </authorList>
    </citation>
    <scope>NUCLEOTIDE SEQUENCE</scope>
</reference>
<gene>
    <name evidence="4" type="ORF">D910_12241</name>
</gene>
<name>J3JT59_DENPD</name>
<dbReference type="EMBL" id="KB632402">
    <property type="protein sequence ID" value="ERL94969.1"/>
    <property type="molecule type" value="Genomic_DNA"/>
</dbReference>
<reference evidence="3" key="1">
    <citation type="journal article" date="2012" name="Insect Biochem. Mol. Biol.">
        <title>Transcriptome and full-length cDNA resources for the mountain pine beetle, Dendroctonus ponderosae Hopkins, a major insect pest of pine forests.</title>
        <authorList>
            <person name="Keeling C.I."/>
            <person name="Henderson H."/>
            <person name="Li M."/>
            <person name="Yuen M."/>
            <person name="Clark E.L."/>
            <person name="Fraser J.D."/>
            <person name="Huber D.P."/>
            <person name="Liao N.Y."/>
            <person name="Roderick Docking T."/>
            <person name="Birol I."/>
            <person name="Chan S.K."/>
            <person name="Taylor G.A."/>
            <person name="Palmquist D."/>
            <person name="Jones S.J."/>
            <person name="Bohlmann J."/>
        </authorList>
    </citation>
    <scope>NUCLEOTIDE SEQUENCE</scope>
    <source>
        <tissue evidence="3">Heads</tissue>
    </source>
</reference>
<evidence type="ECO:0000313" key="3">
    <source>
        <dbReference type="EMBL" id="AEE61379.1"/>
    </source>
</evidence>
<dbReference type="Pfam" id="PF13561">
    <property type="entry name" value="adh_short_C2"/>
    <property type="match status" value="1"/>
</dbReference>
<dbReference type="SMART" id="SM00822">
    <property type="entry name" value="PKS_KR"/>
    <property type="match status" value="1"/>
</dbReference>
<evidence type="ECO:0000313" key="4">
    <source>
        <dbReference type="EMBL" id="ERL94969.1"/>
    </source>
</evidence>